<accession>A0ABW3DGJ4</accession>
<name>A0ABW3DGJ4_9ACTN</name>
<organism evidence="1 2">
    <name type="scientific">Streptosporangium algeriense</name>
    <dbReference type="NCBI Taxonomy" id="1682748"/>
    <lineage>
        <taxon>Bacteria</taxon>
        <taxon>Bacillati</taxon>
        <taxon>Actinomycetota</taxon>
        <taxon>Actinomycetes</taxon>
        <taxon>Streptosporangiales</taxon>
        <taxon>Streptosporangiaceae</taxon>
        <taxon>Streptosporangium</taxon>
    </lineage>
</organism>
<feature type="non-terminal residue" evidence="1">
    <location>
        <position position="150"/>
    </location>
</feature>
<reference evidence="2" key="1">
    <citation type="journal article" date="2019" name="Int. J. Syst. Evol. Microbiol.">
        <title>The Global Catalogue of Microorganisms (GCM) 10K type strain sequencing project: providing services to taxonomists for standard genome sequencing and annotation.</title>
        <authorList>
            <consortium name="The Broad Institute Genomics Platform"/>
            <consortium name="The Broad Institute Genome Sequencing Center for Infectious Disease"/>
            <person name="Wu L."/>
            <person name="Ma J."/>
        </authorList>
    </citation>
    <scope>NUCLEOTIDE SEQUENCE [LARGE SCALE GENOMIC DNA]</scope>
    <source>
        <strain evidence="2">CCUG 62974</strain>
    </source>
</reference>
<gene>
    <name evidence="1" type="ORF">ACFQ08_00290</name>
</gene>
<dbReference type="Proteomes" id="UP001597024">
    <property type="component" value="Unassembled WGS sequence"/>
</dbReference>
<proteinExistence type="predicted"/>
<evidence type="ECO:0000313" key="1">
    <source>
        <dbReference type="EMBL" id="MFD0883008.1"/>
    </source>
</evidence>
<dbReference type="EMBL" id="JBHTHX010000001">
    <property type="protein sequence ID" value="MFD0883008.1"/>
    <property type="molecule type" value="Genomic_DNA"/>
</dbReference>
<sequence length="150" mass="16105">MDSDKVRVFLDELGDLISVVPYLLGFHPALSLVVLVVNPADGAVTATIRFDLPDDAADGPELAQQLGWIMTGNNVTDVLLIGYGPGSRVTPTMDAVCRVLRDRRIVIVEALRVQEGRYWSYLCLDAGCCPPEGTRFDITASKAAASAVLA</sequence>
<dbReference type="Pfam" id="PF13830">
    <property type="entry name" value="DUF4192"/>
    <property type="match status" value="1"/>
</dbReference>
<protein>
    <submittedName>
        <fullName evidence="1">DUF4192 domain-containing protein</fullName>
    </submittedName>
</protein>
<evidence type="ECO:0000313" key="2">
    <source>
        <dbReference type="Proteomes" id="UP001597024"/>
    </source>
</evidence>
<comment type="caution">
    <text evidence="1">The sequence shown here is derived from an EMBL/GenBank/DDBJ whole genome shotgun (WGS) entry which is preliminary data.</text>
</comment>
<keyword evidence="2" id="KW-1185">Reference proteome</keyword>
<dbReference type="InterPro" id="IPR025447">
    <property type="entry name" value="DUF4192"/>
</dbReference>